<dbReference type="SMART" id="SM00530">
    <property type="entry name" value="HTH_XRE"/>
    <property type="match status" value="1"/>
</dbReference>
<dbReference type="PATRIC" id="fig|61435.5.peg.1493"/>
<evidence type="ECO:0000313" key="2">
    <source>
        <dbReference type="EMBL" id="KSV17298.1"/>
    </source>
</evidence>
<dbReference type="AlphaFoldDB" id="A0A0V8M0K0"/>
<dbReference type="CDD" id="cd00093">
    <property type="entry name" value="HTH_XRE"/>
    <property type="match status" value="1"/>
</dbReference>
<dbReference type="PROSITE" id="PS50943">
    <property type="entry name" value="HTH_CROC1"/>
    <property type="match status" value="1"/>
</dbReference>
<dbReference type="InterPro" id="IPR010982">
    <property type="entry name" value="Lambda_DNA-bd_dom_sf"/>
</dbReference>
<dbReference type="InterPro" id="IPR001387">
    <property type="entry name" value="Cro/C1-type_HTH"/>
</dbReference>
<evidence type="ECO:0000313" key="3">
    <source>
        <dbReference type="Proteomes" id="UP000053577"/>
    </source>
</evidence>
<feature type="domain" description="HTH cro/C1-type" evidence="1">
    <location>
        <begin position="9"/>
        <end position="65"/>
    </location>
</feature>
<dbReference type="SUPFAM" id="SSF47413">
    <property type="entry name" value="lambda repressor-like DNA-binding domains"/>
    <property type="match status" value="1"/>
</dbReference>
<dbReference type="Pfam" id="PF01381">
    <property type="entry name" value="HTH_3"/>
    <property type="match status" value="1"/>
</dbReference>
<organism evidence="2 3">
    <name type="scientific">Dehalococcoides mccartyi</name>
    <dbReference type="NCBI Taxonomy" id="61435"/>
    <lineage>
        <taxon>Bacteria</taxon>
        <taxon>Bacillati</taxon>
        <taxon>Chloroflexota</taxon>
        <taxon>Dehalococcoidia</taxon>
        <taxon>Dehalococcoidales</taxon>
        <taxon>Dehalococcoidaceae</taxon>
        <taxon>Dehalococcoides</taxon>
    </lineage>
</organism>
<dbReference type="GO" id="GO:0003677">
    <property type="term" value="F:DNA binding"/>
    <property type="evidence" value="ECO:0007669"/>
    <property type="project" value="InterPro"/>
</dbReference>
<protein>
    <recommendedName>
        <fullName evidence="1">HTH cro/C1-type domain-containing protein</fullName>
    </recommendedName>
</protein>
<dbReference type="Gene3D" id="1.10.260.40">
    <property type="entry name" value="lambda repressor-like DNA-binding domains"/>
    <property type="match status" value="1"/>
</dbReference>
<accession>A0A0V8M0K0</accession>
<reference evidence="2 3" key="1">
    <citation type="journal article" date="2015" name="Sci. Rep.">
        <title>A comparative genomics and reductive dehalogenase gene transcription study of two chloroethene-respiring bacteria, Dehalococcoides mccartyi strains MB and 11a.</title>
        <authorList>
            <person name="Low A."/>
            <person name="Shen Z."/>
            <person name="Cheng D."/>
            <person name="Rogers M.J."/>
            <person name="Lee P.K."/>
            <person name="He J."/>
        </authorList>
    </citation>
    <scope>NUCLEOTIDE SEQUENCE [LARGE SCALE GENOMIC DNA]</scope>
    <source>
        <strain evidence="2 3">MB</strain>
    </source>
</reference>
<name>A0A0V8M0K0_9CHLR</name>
<proteinExistence type="predicted"/>
<comment type="caution">
    <text evidence="2">The sequence shown here is derived from an EMBL/GenBank/DDBJ whole genome shotgun (WGS) entry which is preliminary data.</text>
</comment>
<dbReference type="OrthoDB" id="515891at2"/>
<sequence length="137" mass="15929">MPITLGQLIREARLRAGDMTQKELAKMVGTSMENITSIENGRNKQPSPEIVTGLSKYLDIEIADLYAAMAGTLNTYPWERVGDLDLKDPELELMFRQVDRLLEGEAKDRVKSFIRFTLDEERRRRRREQEDKQKQSE</sequence>
<evidence type="ECO:0000259" key="1">
    <source>
        <dbReference type="PROSITE" id="PS50943"/>
    </source>
</evidence>
<dbReference type="Proteomes" id="UP000053577">
    <property type="component" value="Unassembled WGS sequence"/>
</dbReference>
<dbReference type="EMBL" id="JGYD01000025">
    <property type="protein sequence ID" value="KSV17298.1"/>
    <property type="molecule type" value="Genomic_DNA"/>
</dbReference>
<dbReference type="RefSeq" id="WP_058292701.1">
    <property type="nucleotide sequence ID" value="NZ_JGYD01000025.1"/>
</dbReference>
<gene>
    <name evidence="2" type="ORF">DA01_07600</name>
</gene>